<feature type="region of interest" description="Disordered" evidence="1">
    <location>
        <begin position="62"/>
        <end position="82"/>
    </location>
</feature>
<proteinExistence type="predicted"/>
<accession>A0A6J7FAM5</accession>
<dbReference type="AlphaFoldDB" id="A0A6J7FAM5"/>
<evidence type="ECO:0000256" key="1">
    <source>
        <dbReference type="SAM" id="MobiDB-lite"/>
    </source>
</evidence>
<gene>
    <name evidence="2" type="ORF">UFOPK3376_02955</name>
</gene>
<reference evidence="2" key="1">
    <citation type="submission" date="2020-05" db="EMBL/GenBank/DDBJ databases">
        <authorList>
            <person name="Chiriac C."/>
            <person name="Salcher M."/>
            <person name="Ghai R."/>
            <person name="Kavagutti S V."/>
        </authorList>
    </citation>
    <scope>NUCLEOTIDE SEQUENCE</scope>
</reference>
<organism evidence="2">
    <name type="scientific">freshwater metagenome</name>
    <dbReference type="NCBI Taxonomy" id="449393"/>
    <lineage>
        <taxon>unclassified sequences</taxon>
        <taxon>metagenomes</taxon>
        <taxon>ecological metagenomes</taxon>
    </lineage>
</organism>
<sequence length="82" mass="9164">MTIDRVQTTPIDLTDHHCQAGVDPTTLQLQLGEQRGEFTQVATRYPHTNVRTPIGVTIGTTQFSTQRHGEHDPTIRKGCDTH</sequence>
<feature type="compositionally biased region" description="Basic and acidic residues" evidence="1">
    <location>
        <begin position="67"/>
        <end position="82"/>
    </location>
</feature>
<protein>
    <submittedName>
        <fullName evidence="2">Unannotated protein</fullName>
    </submittedName>
</protein>
<dbReference type="EMBL" id="CAFBLP010000120">
    <property type="protein sequence ID" value="CAB4892507.1"/>
    <property type="molecule type" value="Genomic_DNA"/>
</dbReference>
<evidence type="ECO:0000313" key="2">
    <source>
        <dbReference type="EMBL" id="CAB4892507.1"/>
    </source>
</evidence>
<name>A0A6J7FAM5_9ZZZZ</name>